<dbReference type="Proteomes" id="UP001152747">
    <property type="component" value="Unassembled WGS sequence"/>
</dbReference>
<evidence type="ECO:0000256" key="1">
    <source>
        <dbReference type="ARBA" id="ARBA00022707"/>
    </source>
</evidence>
<reference evidence="4" key="1">
    <citation type="submission" date="2022-11" db="EMBL/GenBank/DDBJ databases">
        <authorList>
            <person name="Kikuchi T."/>
        </authorList>
    </citation>
    <scope>NUCLEOTIDE SEQUENCE</scope>
    <source>
        <strain evidence="4">PS1010</strain>
    </source>
</reference>
<dbReference type="EMBL" id="CANHGI010000005">
    <property type="protein sequence ID" value="CAI5453207.1"/>
    <property type="molecule type" value="Genomic_DNA"/>
</dbReference>
<dbReference type="GO" id="GO:0001919">
    <property type="term" value="P:regulation of receptor recycling"/>
    <property type="evidence" value="ECO:0007669"/>
    <property type="project" value="TreeGrafter"/>
</dbReference>
<keyword evidence="5" id="KW-1185">Reference proteome</keyword>
<organism evidence="4 5">
    <name type="scientific">Caenorhabditis angaria</name>
    <dbReference type="NCBI Taxonomy" id="860376"/>
    <lineage>
        <taxon>Eukaryota</taxon>
        <taxon>Metazoa</taxon>
        <taxon>Ecdysozoa</taxon>
        <taxon>Nematoda</taxon>
        <taxon>Chromadorea</taxon>
        <taxon>Rhabditida</taxon>
        <taxon>Rhabditina</taxon>
        <taxon>Rhabditomorpha</taxon>
        <taxon>Rhabditoidea</taxon>
        <taxon>Rhabditidae</taxon>
        <taxon>Peloderinae</taxon>
        <taxon>Caenorhabditis</taxon>
    </lineage>
</organism>
<dbReference type="GO" id="GO:0060090">
    <property type="term" value="F:molecular adaptor activity"/>
    <property type="evidence" value="ECO:0007669"/>
    <property type="project" value="TreeGrafter"/>
</dbReference>
<feature type="region of interest" description="Disordered" evidence="3">
    <location>
        <begin position="59"/>
        <end position="81"/>
    </location>
</feature>
<gene>
    <name evidence="4" type="ORF">CAMP_LOCUS15844</name>
</gene>
<dbReference type="GO" id="GO:0071986">
    <property type="term" value="C:Ragulator complex"/>
    <property type="evidence" value="ECO:0007669"/>
    <property type="project" value="TreeGrafter"/>
</dbReference>
<sequence length="249" mass="28324">MDGFIKLFCGCCGTQDESDLPYRPLDRSEEVIPVRDPPIINPNLYQTAHVNGGFDEVDARPIESETNSPLPTESEKTEKERDKDLLNEILATTQHNIITVGHMEYSSLATGENMTRERKYDDLVKQNDDNTKNVPTSSEHVYDFDLITLQRPIELPLLNDDDAPPGYPHNHIRPHFTGPSRQHTQRSRPLGLQTSTFLAEHPDVKKIGKLPAIPQATRQKLRDCVKEIHNGVEECQIEHKTDLVVHMDF</sequence>
<comment type="caution">
    <text evidence="4">The sequence shown here is derived from an EMBL/GenBank/DDBJ whole genome shotgun (WGS) entry which is preliminary data.</text>
</comment>
<name>A0A9P1N9X6_9PELO</name>
<dbReference type="GO" id="GO:0005765">
    <property type="term" value="C:lysosomal membrane"/>
    <property type="evidence" value="ECO:0007669"/>
    <property type="project" value="TreeGrafter"/>
</dbReference>
<evidence type="ECO:0000313" key="5">
    <source>
        <dbReference type="Proteomes" id="UP001152747"/>
    </source>
</evidence>
<evidence type="ECO:0000256" key="3">
    <source>
        <dbReference type="SAM" id="MobiDB-lite"/>
    </source>
</evidence>
<dbReference type="PANTHER" id="PTHR13401:SF2">
    <property type="entry name" value="RAGULATOR COMPLEX PROTEIN LAMTOR1"/>
    <property type="match status" value="1"/>
</dbReference>
<dbReference type="PANTHER" id="PTHR13401">
    <property type="entry name" value="RAGULATOR COMPLEX PROTEIN LAMTOR1"/>
    <property type="match status" value="1"/>
</dbReference>
<protein>
    <submittedName>
        <fullName evidence="4">Uncharacterized protein</fullName>
    </submittedName>
</protein>
<dbReference type="OrthoDB" id="5562028at2759"/>
<evidence type="ECO:0000313" key="4">
    <source>
        <dbReference type="EMBL" id="CAI5453207.1"/>
    </source>
</evidence>
<proteinExistence type="predicted"/>
<dbReference type="AlphaFoldDB" id="A0A9P1N9X6"/>
<accession>A0A9P1N9X6</accession>
<dbReference type="GO" id="GO:0005085">
    <property type="term" value="F:guanyl-nucleotide exchange factor activity"/>
    <property type="evidence" value="ECO:0007669"/>
    <property type="project" value="TreeGrafter"/>
</dbReference>
<keyword evidence="2" id="KW-0449">Lipoprotein</keyword>
<dbReference type="GO" id="GO:0043410">
    <property type="term" value="P:positive regulation of MAPK cascade"/>
    <property type="evidence" value="ECO:0007669"/>
    <property type="project" value="TreeGrafter"/>
</dbReference>
<dbReference type="GO" id="GO:0071230">
    <property type="term" value="P:cellular response to amino acid stimulus"/>
    <property type="evidence" value="ECO:0007669"/>
    <property type="project" value="TreeGrafter"/>
</dbReference>
<keyword evidence="1" id="KW-0519">Myristate</keyword>
<evidence type="ECO:0000256" key="2">
    <source>
        <dbReference type="ARBA" id="ARBA00023288"/>
    </source>
</evidence>